<keyword evidence="3" id="KW-1185">Reference proteome</keyword>
<name>A0A6A5QIJ3_AMPQU</name>
<dbReference type="Gene3D" id="2.60.120.650">
    <property type="entry name" value="Cupin"/>
    <property type="match status" value="1"/>
</dbReference>
<evidence type="ECO:0000313" key="2">
    <source>
        <dbReference type="EMBL" id="KAF1915202.1"/>
    </source>
</evidence>
<dbReference type="PANTHER" id="PTHR12461:SF105">
    <property type="entry name" value="HYPOXIA-INDUCIBLE FACTOR 1-ALPHA INHIBITOR"/>
    <property type="match status" value="1"/>
</dbReference>
<feature type="domain" description="JmjC" evidence="1">
    <location>
        <begin position="105"/>
        <end position="274"/>
    </location>
</feature>
<evidence type="ECO:0000313" key="3">
    <source>
        <dbReference type="Proteomes" id="UP000800096"/>
    </source>
</evidence>
<dbReference type="Pfam" id="PF13621">
    <property type="entry name" value="Cupin_8"/>
    <property type="match status" value="1"/>
</dbReference>
<organism evidence="2 3">
    <name type="scientific">Ampelomyces quisqualis</name>
    <name type="common">Powdery mildew agent</name>
    <dbReference type="NCBI Taxonomy" id="50730"/>
    <lineage>
        <taxon>Eukaryota</taxon>
        <taxon>Fungi</taxon>
        <taxon>Dikarya</taxon>
        <taxon>Ascomycota</taxon>
        <taxon>Pezizomycotina</taxon>
        <taxon>Dothideomycetes</taxon>
        <taxon>Pleosporomycetidae</taxon>
        <taxon>Pleosporales</taxon>
        <taxon>Pleosporineae</taxon>
        <taxon>Phaeosphaeriaceae</taxon>
        <taxon>Ampelomyces</taxon>
    </lineage>
</organism>
<sequence>MNLPARMKNLFKDIPAYEKWIKRISSLSDSDAPDRVGGKKLSARARKEKENLKKIEVNQDYFGPFADTPVALELMKRDRFNRAEFERYPGTLAEVLEYMKKDTKWDAMPRIYLAQHPIDELPKQLQDDLPPPEIIKNFGKGDIYGSSLWMGKAPTHTPLHRDPNPNLFVQLSGKKTFRLMRPDVGRKLYEDVRSKLYNKAGDGATMRGEEMMQGEEFDKLKQAVWQDKLATNNTRLGYEVKLKPGCGLYIPLGWWHAVQAEGVGPNVSVNWWFR</sequence>
<gene>
    <name evidence="2" type="ORF">BDU57DRAFT_539583</name>
</gene>
<dbReference type="InterPro" id="IPR041667">
    <property type="entry name" value="Cupin_8"/>
</dbReference>
<dbReference type="SMART" id="SM00558">
    <property type="entry name" value="JmjC"/>
    <property type="match status" value="1"/>
</dbReference>
<dbReference type="OrthoDB" id="263283at2759"/>
<dbReference type="PROSITE" id="PS51184">
    <property type="entry name" value="JMJC"/>
    <property type="match status" value="1"/>
</dbReference>
<dbReference type="EMBL" id="ML979136">
    <property type="protein sequence ID" value="KAF1915202.1"/>
    <property type="molecule type" value="Genomic_DNA"/>
</dbReference>
<dbReference type="PANTHER" id="PTHR12461">
    <property type="entry name" value="HYPOXIA-INDUCIBLE FACTOR 1 ALPHA INHIBITOR-RELATED"/>
    <property type="match status" value="1"/>
</dbReference>
<protein>
    <submittedName>
        <fullName evidence="2">Cupin-like domain-containing protein</fullName>
    </submittedName>
</protein>
<dbReference type="Proteomes" id="UP000800096">
    <property type="component" value="Unassembled WGS sequence"/>
</dbReference>
<proteinExistence type="predicted"/>
<dbReference type="InterPro" id="IPR003347">
    <property type="entry name" value="JmjC_dom"/>
</dbReference>
<dbReference type="SUPFAM" id="SSF51197">
    <property type="entry name" value="Clavaminate synthase-like"/>
    <property type="match status" value="1"/>
</dbReference>
<reference evidence="2" key="1">
    <citation type="journal article" date="2020" name="Stud. Mycol.">
        <title>101 Dothideomycetes genomes: a test case for predicting lifestyles and emergence of pathogens.</title>
        <authorList>
            <person name="Haridas S."/>
            <person name="Albert R."/>
            <person name="Binder M."/>
            <person name="Bloem J."/>
            <person name="Labutti K."/>
            <person name="Salamov A."/>
            <person name="Andreopoulos B."/>
            <person name="Baker S."/>
            <person name="Barry K."/>
            <person name="Bills G."/>
            <person name="Bluhm B."/>
            <person name="Cannon C."/>
            <person name="Castanera R."/>
            <person name="Culley D."/>
            <person name="Daum C."/>
            <person name="Ezra D."/>
            <person name="Gonzalez J."/>
            <person name="Henrissat B."/>
            <person name="Kuo A."/>
            <person name="Liang C."/>
            <person name="Lipzen A."/>
            <person name="Lutzoni F."/>
            <person name="Magnuson J."/>
            <person name="Mondo S."/>
            <person name="Nolan M."/>
            <person name="Ohm R."/>
            <person name="Pangilinan J."/>
            <person name="Park H.-J."/>
            <person name="Ramirez L."/>
            <person name="Alfaro M."/>
            <person name="Sun H."/>
            <person name="Tritt A."/>
            <person name="Yoshinaga Y."/>
            <person name="Zwiers L.-H."/>
            <person name="Turgeon B."/>
            <person name="Goodwin S."/>
            <person name="Spatafora J."/>
            <person name="Crous P."/>
            <person name="Grigoriev I."/>
        </authorList>
    </citation>
    <scope>NUCLEOTIDE SEQUENCE</scope>
    <source>
        <strain evidence="2">HMLAC05119</strain>
    </source>
</reference>
<accession>A0A6A5QIJ3</accession>
<evidence type="ECO:0000259" key="1">
    <source>
        <dbReference type="PROSITE" id="PS51184"/>
    </source>
</evidence>
<dbReference type="AlphaFoldDB" id="A0A6A5QIJ3"/>